<keyword evidence="2" id="KW-1185">Reference proteome</keyword>
<reference evidence="1" key="1">
    <citation type="submission" date="2022-08" db="EMBL/GenBank/DDBJ databases">
        <title>Genome Sequence of Fusarium decemcellulare.</title>
        <authorList>
            <person name="Buettner E."/>
        </authorList>
    </citation>
    <scope>NUCLEOTIDE SEQUENCE</scope>
    <source>
        <strain evidence="1">Babe19</strain>
    </source>
</reference>
<dbReference type="Proteomes" id="UP001148629">
    <property type="component" value="Unassembled WGS sequence"/>
</dbReference>
<organism evidence="1 2">
    <name type="scientific">Fusarium decemcellulare</name>
    <dbReference type="NCBI Taxonomy" id="57161"/>
    <lineage>
        <taxon>Eukaryota</taxon>
        <taxon>Fungi</taxon>
        <taxon>Dikarya</taxon>
        <taxon>Ascomycota</taxon>
        <taxon>Pezizomycotina</taxon>
        <taxon>Sordariomycetes</taxon>
        <taxon>Hypocreomycetidae</taxon>
        <taxon>Hypocreales</taxon>
        <taxon>Nectriaceae</taxon>
        <taxon>Fusarium</taxon>
        <taxon>Fusarium decemcellulare species complex</taxon>
    </lineage>
</organism>
<proteinExistence type="predicted"/>
<name>A0ACC1RNP8_9HYPO</name>
<gene>
    <name evidence="1" type="ORF">NM208_g13349</name>
</gene>
<dbReference type="EMBL" id="JANRMS010002699">
    <property type="protein sequence ID" value="KAJ3521318.1"/>
    <property type="molecule type" value="Genomic_DNA"/>
</dbReference>
<comment type="caution">
    <text evidence="1">The sequence shown here is derived from an EMBL/GenBank/DDBJ whole genome shotgun (WGS) entry which is preliminary data.</text>
</comment>
<protein>
    <submittedName>
        <fullName evidence="1">Uncharacterized protein</fullName>
    </submittedName>
</protein>
<evidence type="ECO:0000313" key="2">
    <source>
        <dbReference type="Proteomes" id="UP001148629"/>
    </source>
</evidence>
<evidence type="ECO:0000313" key="1">
    <source>
        <dbReference type="EMBL" id="KAJ3521318.1"/>
    </source>
</evidence>
<sequence length="89" mass="10008">MSPTYTVSAHLYKNLFASLKERRRSSVESQQERPVLSTPFTNNTVLTPTTTQTSKPADFENSFKTGEATSWTSTLMQPAYSDLRKVSTK</sequence>
<accession>A0ACC1RNP8</accession>